<comment type="caution">
    <text evidence="1">The sequence shown here is derived from an EMBL/GenBank/DDBJ whole genome shotgun (WGS) entry which is preliminary data.</text>
</comment>
<keyword evidence="2" id="KW-1185">Reference proteome</keyword>
<name>A0AAN7DRI1_9FUNG</name>
<organism evidence="1 2">
    <name type="scientific">Mucor velutinosus</name>
    <dbReference type="NCBI Taxonomy" id="708070"/>
    <lineage>
        <taxon>Eukaryota</taxon>
        <taxon>Fungi</taxon>
        <taxon>Fungi incertae sedis</taxon>
        <taxon>Mucoromycota</taxon>
        <taxon>Mucoromycotina</taxon>
        <taxon>Mucoromycetes</taxon>
        <taxon>Mucorales</taxon>
        <taxon>Mucorineae</taxon>
        <taxon>Mucoraceae</taxon>
        <taxon>Mucor</taxon>
    </lineage>
</organism>
<dbReference type="GeneID" id="89953523"/>
<sequence length="151" mass="17661">MSLQRCNHDPFFNELAVYRYRQGMYKVARDYLHTAFSLANEHQCKRSPIWEKIRPTWAIYTVIHRELLHSAIIDSFKTSYVFKPDQSCLAGSFDVFKMANSIGLKQDQVAIELEQDVRYMCDHTQEHPSVLFTEDAMIVNQGNLRPRESGE</sequence>
<protein>
    <submittedName>
        <fullName evidence="1">Uncharacterized protein</fullName>
    </submittedName>
</protein>
<dbReference type="EMBL" id="JASEJX010000012">
    <property type="protein sequence ID" value="KAK4519600.1"/>
    <property type="molecule type" value="Genomic_DNA"/>
</dbReference>
<proteinExistence type="predicted"/>
<dbReference type="RefSeq" id="XP_064686266.1">
    <property type="nucleotide sequence ID" value="XM_064829064.1"/>
</dbReference>
<dbReference type="AlphaFoldDB" id="A0AAN7DRI1"/>
<dbReference type="Proteomes" id="UP001304243">
    <property type="component" value="Unassembled WGS sequence"/>
</dbReference>
<evidence type="ECO:0000313" key="1">
    <source>
        <dbReference type="EMBL" id="KAK4519600.1"/>
    </source>
</evidence>
<evidence type="ECO:0000313" key="2">
    <source>
        <dbReference type="Proteomes" id="UP001304243"/>
    </source>
</evidence>
<reference evidence="1 2" key="1">
    <citation type="submission" date="2022-11" db="EMBL/GenBank/DDBJ databases">
        <title>Mucor velutinosus strain NIH1002 WGS.</title>
        <authorList>
            <person name="Subramanian P."/>
            <person name="Mullikin J.C."/>
            <person name="Segre J.A."/>
            <person name="Zelazny A.M."/>
        </authorList>
    </citation>
    <scope>NUCLEOTIDE SEQUENCE [LARGE SCALE GENOMIC DNA]</scope>
    <source>
        <strain evidence="1 2">NIH1002</strain>
    </source>
</reference>
<gene>
    <name evidence="1" type="ORF">ATC70_009837</name>
</gene>
<accession>A0AAN7DRI1</accession>